<evidence type="ECO:0000313" key="2">
    <source>
        <dbReference type="Proteomes" id="UP000682204"/>
    </source>
</evidence>
<proteinExistence type="predicted"/>
<protein>
    <submittedName>
        <fullName evidence="1">Nickel-dependent hydrogenase large subunit</fullName>
    </submittedName>
</protein>
<sequence>MTPFNLSCRQRGFTEPLDISLELDGQRIKGAEIRHGAVHRGIEAMARGRDPFQVLALAERVCGSCSLSNAVAFVRAMETLSFIVVPRRASYLRTLFLELERMASHFLWLASTCRVAGQSSLAMSALSLREEVLNLLERLSGRRSNWGVVTFGGVRCDIDAQGAAAIGAMISFYRRELPPFQEAFRNGTLLRARMEGIGLLPKETALLYGSVGPVARGSGLAVDLRWSSPYEAYGELEGQAVLGGIDGRPPRGDVFDRLLVRVGEIGQSLDLVQALLEGLPEGAIRTNRKRGRLHTLLKQAEGAALSLVEGPRGETLHRLVLRRGEGGLSSWRIRSATYANASLWPLLLKGALLDDALLILSSTDPCMACTERLIETPFSAETKALGRPEVPEAAGESR</sequence>
<name>A0ACD1DSK8_9BACT</name>
<evidence type="ECO:0000313" key="1">
    <source>
        <dbReference type="EMBL" id="QVL35121.1"/>
    </source>
</evidence>
<keyword evidence="2" id="KW-1185">Reference proteome</keyword>
<accession>A0ACD1DSK8</accession>
<reference evidence="1" key="1">
    <citation type="submission" date="2021-05" db="EMBL/GenBank/DDBJ databases">
        <title>An isolated secondary fermenter in methanogenic hydrocarbon-degrading communities.</title>
        <authorList>
            <person name="Liu Y.-F."/>
            <person name="Liu Z.-l."/>
        </authorList>
    </citation>
    <scope>NUCLEOTIDE SEQUENCE</scope>
    <source>
        <strain evidence="1">L-13</strain>
    </source>
</reference>
<organism evidence="1 2">
    <name type="scientific">Aminirod propionatiphilus</name>
    <dbReference type="NCBI Taxonomy" id="3415223"/>
    <lineage>
        <taxon>Bacteria</taxon>
        <taxon>Thermotogati</taxon>
        <taxon>Synergistota</taxon>
        <taxon>Synergistia</taxon>
        <taxon>Synergistales</taxon>
        <taxon>Aminiphilaceae</taxon>
        <taxon>Aminirod</taxon>
    </lineage>
</organism>
<dbReference type="EMBL" id="CP074691">
    <property type="protein sequence ID" value="QVL35121.1"/>
    <property type="molecule type" value="Genomic_DNA"/>
</dbReference>
<dbReference type="Proteomes" id="UP000682204">
    <property type="component" value="Chromosome"/>
</dbReference>
<gene>
    <name evidence="1" type="ORF">KIH16_07780</name>
</gene>